<keyword evidence="5" id="KW-1185">Reference proteome</keyword>
<dbReference type="OrthoDB" id="85590at2157"/>
<dbReference type="SUPFAM" id="SSF46785">
    <property type="entry name" value="Winged helix' DNA-binding domain"/>
    <property type="match status" value="1"/>
</dbReference>
<dbReference type="EMBL" id="JABGBP010000332">
    <property type="protein sequence ID" value="NOL60920.1"/>
    <property type="molecule type" value="Genomic_DNA"/>
</dbReference>
<dbReference type="RefSeq" id="WP_009887541.1">
    <property type="nucleotide sequence ID" value="NZ_CP015363.1"/>
</dbReference>
<reference evidence="3 5" key="1">
    <citation type="submission" date="2011-10" db="EMBL/GenBank/DDBJ databases">
        <title>Metabolic and evolutionary patterns in the extreme acidophile Ferroplasma acidiphilum.</title>
        <authorList>
            <person name="Golyshina O.V."/>
            <person name="Kozyavkin S.A."/>
            <person name="Tatusov R.L."/>
            <person name="Slesarev A.I."/>
            <person name="Golyshin P.N."/>
        </authorList>
    </citation>
    <scope>NUCLEOTIDE SEQUENCE [LARGE SCALE GENOMIC DNA]</scope>
    <source>
        <strain evidence="3">Berkeley</strain>
        <strain evidence="5">Y</strain>
    </source>
</reference>
<organism evidence="3 5">
    <name type="scientific">Ferroplasma acidiphilum</name>
    <dbReference type="NCBI Taxonomy" id="74969"/>
    <lineage>
        <taxon>Archaea</taxon>
        <taxon>Methanobacteriati</taxon>
        <taxon>Thermoplasmatota</taxon>
        <taxon>Thermoplasmata</taxon>
        <taxon>Thermoplasmatales</taxon>
        <taxon>Ferroplasmaceae</taxon>
        <taxon>Ferroplasma</taxon>
    </lineage>
</organism>
<dbReference type="InterPro" id="IPR036388">
    <property type="entry name" value="WH-like_DNA-bd_sf"/>
</dbReference>
<accession>A0A1V0N2T0</accession>
<evidence type="ECO:0000259" key="2">
    <source>
        <dbReference type="Pfam" id="PF24034"/>
    </source>
</evidence>
<proteinExistence type="predicted"/>
<evidence type="ECO:0000256" key="1">
    <source>
        <dbReference type="SAM" id="Phobius"/>
    </source>
</evidence>
<keyword evidence="1" id="KW-0812">Transmembrane</keyword>
<dbReference type="GeneID" id="16025688"/>
<keyword evidence="1" id="KW-0472">Membrane</keyword>
<feature type="transmembrane region" description="Helical" evidence="1">
    <location>
        <begin position="12"/>
        <end position="34"/>
    </location>
</feature>
<dbReference type="InterPro" id="IPR055767">
    <property type="entry name" value="DUF7343"/>
</dbReference>
<keyword evidence="1" id="KW-1133">Transmembrane helix</keyword>
<dbReference type="Pfam" id="PF24034">
    <property type="entry name" value="DUF7343"/>
    <property type="match status" value="1"/>
</dbReference>
<evidence type="ECO:0000313" key="6">
    <source>
        <dbReference type="Proteomes" id="UP000546917"/>
    </source>
</evidence>
<dbReference type="EMBL" id="CP015363">
    <property type="protein sequence ID" value="ARD84399.1"/>
    <property type="molecule type" value="Genomic_DNA"/>
</dbReference>
<dbReference type="Gene3D" id="1.10.10.10">
    <property type="entry name" value="Winged helix-like DNA-binding domain superfamily/Winged helix DNA-binding domain"/>
    <property type="match status" value="1"/>
</dbReference>
<dbReference type="STRING" id="74969.FAD_0485"/>
<feature type="transmembrane region" description="Helical" evidence="1">
    <location>
        <begin position="40"/>
        <end position="62"/>
    </location>
</feature>
<dbReference type="KEGG" id="fai:FAD_0485"/>
<reference evidence="4 6" key="2">
    <citation type="submission" date="2020-05" db="EMBL/GenBank/DDBJ databases">
        <authorList>
            <person name="Zhang R."/>
        </authorList>
    </citation>
    <scope>NUCLEOTIDE SEQUENCE [LARGE SCALE GENOMIC DNA]</scope>
    <source>
        <strain evidence="4 6">DSM 28986</strain>
    </source>
</reference>
<dbReference type="Proteomes" id="UP000192050">
    <property type="component" value="Chromosome"/>
</dbReference>
<evidence type="ECO:0000313" key="3">
    <source>
        <dbReference type="EMBL" id="ARD84399.1"/>
    </source>
</evidence>
<evidence type="ECO:0000313" key="5">
    <source>
        <dbReference type="Proteomes" id="UP000192050"/>
    </source>
</evidence>
<gene>
    <name evidence="3" type="ORF">FAD_0485</name>
    <name evidence="4" type="ORF">HLB00_08810</name>
</gene>
<dbReference type="Proteomes" id="UP000546917">
    <property type="component" value="Unassembled WGS sequence"/>
</dbReference>
<feature type="domain" description="DUF7343" evidence="2">
    <location>
        <begin position="96"/>
        <end position="155"/>
    </location>
</feature>
<dbReference type="AlphaFoldDB" id="A0A1V0N2T0"/>
<evidence type="ECO:0000313" key="4">
    <source>
        <dbReference type="EMBL" id="NOL60920.1"/>
    </source>
</evidence>
<dbReference type="InterPro" id="IPR036390">
    <property type="entry name" value="WH_DNA-bd_sf"/>
</dbReference>
<sequence length="158" mass="17670">MSVKNNNFKIIIIIAIYATISSIIASSVMIVIELLGLKILLLYIISYAIIMATDIAILYYAIEIIMERYTKMLKIINEPVANAPRPGVERKAIELTDSESAIVSILEKNNGRIMQNSLTGKTGYSAPTISRILTTLEEKGVIDRRRHGMTNEISLKER</sequence>
<protein>
    <submittedName>
        <fullName evidence="3">MarR-2 group transcriptional regulator</fullName>
    </submittedName>
    <submittedName>
        <fullName evidence="4">Winged helix-turn-helix transcriptional regulator</fullName>
    </submittedName>
</protein>
<name>A0A1V0N2T0_9ARCH</name>